<evidence type="ECO:0000256" key="1">
    <source>
        <dbReference type="SAM" id="MobiDB-lite"/>
    </source>
</evidence>
<comment type="caution">
    <text evidence="2">The sequence shown here is derived from an EMBL/GenBank/DDBJ whole genome shotgun (WGS) entry which is preliminary data.</text>
</comment>
<dbReference type="EMBL" id="JABWDY010035458">
    <property type="protein sequence ID" value="KAF5181975.1"/>
    <property type="molecule type" value="Genomic_DNA"/>
</dbReference>
<dbReference type="Proteomes" id="UP000554482">
    <property type="component" value="Unassembled WGS sequence"/>
</dbReference>
<evidence type="ECO:0000313" key="3">
    <source>
        <dbReference type="Proteomes" id="UP000554482"/>
    </source>
</evidence>
<keyword evidence="2" id="KW-0418">Kinase</keyword>
<keyword evidence="2" id="KW-0808">Transferase</keyword>
<evidence type="ECO:0000313" key="2">
    <source>
        <dbReference type="EMBL" id="KAF5181975.1"/>
    </source>
</evidence>
<proteinExistence type="predicted"/>
<protein>
    <submittedName>
        <fullName evidence="2">Kinase superfamily protein</fullName>
    </submittedName>
</protein>
<dbReference type="GO" id="GO:0016301">
    <property type="term" value="F:kinase activity"/>
    <property type="evidence" value="ECO:0007669"/>
    <property type="project" value="UniProtKB-KW"/>
</dbReference>
<sequence length="121" mass="13915">MVIPGEKRTSRSGWLSVSPAISGDTSDLVSGFATIVKVSVLEFSKSWMVYVPEPNIKKFMYLVFDRKLHTSHEIDYPSDNERATDQQERGPVKDEDDEQSFAEEDSYFSGEQYFQSKYIEQ</sequence>
<feature type="compositionally biased region" description="Basic and acidic residues" evidence="1">
    <location>
        <begin position="74"/>
        <end position="93"/>
    </location>
</feature>
<reference evidence="2 3" key="1">
    <citation type="submission" date="2020-06" db="EMBL/GenBank/DDBJ databases">
        <title>Transcriptomic and genomic resources for Thalictrum thalictroides and T. hernandezii: Facilitating candidate gene discovery in an emerging model plant lineage.</title>
        <authorList>
            <person name="Arias T."/>
            <person name="Riano-Pachon D.M."/>
            <person name="Di Stilio V.S."/>
        </authorList>
    </citation>
    <scope>NUCLEOTIDE SEQUENCE [LARGE SCALE GENOMIC DNA]</scope>
    <source>
        <strain evidence="3">cv. WT478/WT964</strain>
        <tissue evidence="2">Leaves</tissue>
    </source>
</reference>
<organism evidence="2 3">
    <name type="scientific">Thalictrum thalictroides</name>
    <name type="common">Rue-anemone</name>
    <name type="synonym">Anemone thalictroides</name>
    <dbReference type="NCBI Taxonomy" id="46969"/>
    <lineage>
        <taxon>Eukaryota</taxon>
        <taxon>Viridiplantae</taxon>
        <taxon>Streptophyta</taxon>
        <taxon>Embryophyta</taxon>
        <taxon>Tracheophyta</taxon>
        <taxon>Spermatophyta</taxon>
        <taxon>Magnoliopsida</taxon>
        <taxon>Ranunculales</taxon>
        <taxon>Ranunculaceae</taxon>
        <taxon>Thalictroideae</taxon>
        <taxon>Thalictrum</taxon>
    </lineage>
</organism>
<feature type="region of interest" description="Disordered" evidence="1">
    <location>
        <begin position="74"/>
        <end position="104"/>
    </location>
</feature>
<keyword evidence="3" id="KW-1185">Reference proteome</keyword>
<name>A0A7J6VCP4_THATH</name>
<feature type="compositionally biased region" description="Acidic residues" evidence="1">
    <location>
        <begin position="94"/>
        <end position="104"/>
    </location>
</feature>
<dbReference type="AlphaFoldDB" id="A0A7J6VCP4"/>
<accession>A0A7J6VCP4</accession>
<gene>
    <name evidence="2" type="ORF">FRX31_028432</name>
</gene>